<dbReference type="EMBL" id="JADBDZ010000001">
    <property type="protein sequence ID" value="MBE1534079.1"/>
    <property type="molecule type" value="Genomic_DNA"/>
</dbReference>
<evidence type="ECO:0000256" key="1">
    <source>
        <dbReference type="SAM" id="MobiDB-lite"/>
    </source>
</evidence>
<keyword evidence="2" id="KW-0812">Transmembrane</keyword>
<reference evidence="3 4" key="1">
    <citation type="submission" date="2020-10" db="EMBL/GenBank/DDBJ databases">
        <title>Sequencing the genomes of 1000 actinobacteria strains.</title>
        <authorList>
            <person name="Klenk H.-P."/>
        </authorList>
    </citation>
    <scope>NUCLEOTIDE SEQUENCE [LARGE SCALE GENOMIC DNA]</scope>
    <source>
        <strain evidence="3 4">DSM 46744</strain>
    </source>
</reference>
<feature type="transmembrane region" description="Helical" evidence="2">
    <location>
        <begin position="286"/>
        <end position="307"/>
    </location>
</feature>
<dbReference type="PANTHER" id="PTHR37422:SF13">
    <property type="entry name" value="LIPOPOLYSACCHARIDE BIOSYNTHESIS PROTEIN PA4999-RELATED"/>
    <property type="match status" value="1"/>
</dbReference>
<feature type="transmembrane region" description="Helical" evidence="2">
    <location>
        <begin position="63"/>
        <end position="86"/>
    </location>
</feature>
<proteinExistence type="predicted"/>
<sequence>MAGTVTRRSSAGRRAGARAPVDDAPEHGPGPDPARLPGPRANPPLVRLKPGWPLTAIFLLFPLWWLLGLGALIFMIMAVPMGLYLWRRRDRLVTPRGFGAWLVFLVWVLFGVATLWAEVPGTQQSGGAGRLLVFAWRYAWYLACTIVLLYIGNTDERELPTGKIGNLLGIMFIVTTVGGMIGLLMPTLQLTSPVEMLLPKALSSNAFIEDIVHPKTAEVEAILGYEQARPMAPFAYANTWGAAYALFLPFFLITWVARARGTKRIAGVTILVMSLWPVVYSLNRGLWLALALIAGYAALSIVIAGGWKMATRAAAVLAVGAVVVAFSPLPGMISDRLNNPHSNNRRVELAEETVRSTVIGSPLVGFGSTRDVQGNFNSVGGGSRPGCDACAVPPLGTQGHLWLLIFAHGIGGTLAFLAFFLRRFGRHWRDHTAYSLAGCCVLVASGLFLFVYDIVEVPLYTVMIAVALMWRAERDARAAKRAEAAS</sequence>
<organism evidence="3 4">
    <name type="scientific">Actinomadura algeriensis</name>
    <dbReference type="NCBI Taxonomy" id="1679523"/>
    <lineage>
        <taxon>Bacteria</taxon>
        <taxon>Bacillati</taxon>
        <taxon>Actinomycetota</taxon>
        <taxon>Actinomycetes</taxon>
        <taxon>Streptosporangiales</taxon>
        <taxon>Thermomonosporaceae</taxon>
        <taxon>Actinomadura</taxon>
    </lineage>
</organism>
<keyword evidence="4" id="KW-1185">Reference proteome</keyword>
<evidence type="ECO:0000256" key="2">
    <source>
        <dbReference type="SAM" id="Phobius"/>
    </source>
</evidence>
<feature type="transmembrane region" description="Helical" evidence="2">
    <location>
        <begin position="164"/>
        <end position="188"/>
    </location>
</feature>
<feature type="transmembrane region" description="Helical" evidence="2">
    <location>
        <begin position="264"/>
        <end position="280"/>
    </location>
</feature>
<feature type="transmembrane region" description="Helical" evidence="2">
    <location>
        <begin position="401"/>
        <end position="421"/>
    </location>
</feature>
<dbReference type="Proteomes" id="UP000627838">
    <property type="component" value="Unassembled WGS sequence"/>
</dbReference>
<evidence type="ECO:0000313" key="4">
    <source>
        <dbReference type="Proteomes" id="UP000627838"/>
    </source>
</evidence>
<keyword evidence="2" id="KW-1133">Transmembrane helix</keyword>
<dbReference type="RefSeq" id="WP_318784207.1">
    <property type="nucleotide sequence ID" value="NZ_JADBDZ010000001.1"/>
</dbReference>
<feature type="transmembrane region" description="Helical" evidence="2">
    <location>
        <begin position="131"/>
        <end position="152"/>
    </location>
</feature>
<dbReference type="PANTHER" id="PTHR37422">
    <property type="entry name" value="TEICHURONIC ACID BIOSYNTHESIS PROTEIN TUAE"/>
    <property type="match status" value="1"/>
</dbReference>
<name>A0ABR9JU36_9ACTN</name>
<feature type="region of interest" description="Disordered" evidence="1">
    <location>
        <begin position="1"/>
        <end position="40"/>
    </location>
</feature>
<feature type="transmembrane region" description="Helical" evidence="2">
    <location>
        <begin position="314"/>
        <end position="333"/>
    </location>
</feature>
<dbReference type="InterPro" id="IPR051533">
    <property type="entry name" value="WaaL-like"/>
</dbReference>
<evidence type="ECO:0000313" key="3">
    <source>
        <dbReference type="EMBL" id="MBE1534079.1"/>
    </source>
</evidence>
<feature type="compositionally biased region" description="Pro residues" evidence="1">
    <location>
        <begin position="28"/>
        <end position="40"/>
    </location>
</feature>
<keyword evidence="2" id="KW-0472">Membrane</keyword>
<feature type="transmembrane region" description="Helical" evidence="2">
    <location>
        <begin position="98"/>
        <end position="119"/>
    </location>
</feature>
<gene>
    <name evidence="3" type="ORF">H4W34_003912</name>
</gene>
<evidence type="ECO:0008006" key="5">
    <source>
        <dbReference type="Google" id="ProtNLM"/>
    </source>
</evidence>
<feature type="transmembrane region" description="Helical" evidence="2">
    <location>
        <begin position="433"/>
        <end position="451"/>
    </location>
</feature>
<comment type="caution">
    <text evidence="3">The sequence shown here is derived from an EMBL/GenBank/DDBJ whole genome shotgun (WGS) entry which is preliminary data.</text>
</comment>
<feature type="transmembrane region" description="Helical" evidence="2">
    <location>
        <begin position="239"/>
        <end position="257"/>
    </location>
</feature>
<accession>A0ABR9JU36</accession>
<protein>
    <recommendedName>
        <fullName evidence="5">O-antigen ligase-like membrane protein</fullName>
    </recommendedName>
</protein>
<feature type="compositionally biased region" description="Low complexity" evidence="1">
    <location>
        <begin position="1"/>
        <end position="19"/>
    </location>
</feature>